<name>W4K6V6_HETIT</name>
<dbReference type="GeneID" id="20670434"/>
<accession>W4K6V6</accession>
<dbReference type="InParanoid" id="W4K6V6"/>
<protein>
    <submittedName>
        <fullName evidence="1">Uncharacterized protein</fullName>
    </submittedName>
</protein>
<dbReference type="HOGENOM" id="CLU_2764735_0_0_1"/>
<feature type="non-terminal residue" evidence="1">
    <location>
        <position position="1"/>
    </location>
</feature>
<dbReference type="EMBL" id="KI925458">
    <property type="protein sequence ID" value="ETW81479.1"/>
    <property type="molecule type" value="Genomic_DNA"/>
</dbReference>
<evidence type="ECO:0000313" key="2">
    <source>
        <dbReference type="Proteomes" id="UP000030671"/>
    </source>
</evidence>
<proteinExistence type="predicted"/>
<dbReference type="KEGG" id="hir:HETIRDRAFT_317608"/>
<evidence type="ECO:0000313" key="1">
    <source>
        <dbReference type="EMBL" id="ETW81479.1"/>
    </source>
</evidence>
<gene>
    <name evidence="1" type="ORF">HETIRDRAFT_317608</name>
</gene>
<dbReference type="AlphaFoldDB" id="W4K6V6"/>
<keyword evidence="2" id="KW-1185">Reference proteome</keyword>
<dbReference type="Proteomes" id="UP000030671">
    <property type="component" value="Unassembled WGS sequence"/>
</dbReference>
<dbReference type="RefSeq" id="XP_009546122.1">
    <property type="nucleotide sequence ID" value="XM_009547827.1"/>
</dbReference>
<reference evidence="1 2" key="1">
    <citation type="journal article" date="2012" name="New Phytol.">
        <title>Insight into trade-off between wood decay and parasitism from the genome of a fungal forest pathogen.</title>
        <authorList>
            <person name="Olson A."/>
            <person name="Aerts A."/>
            <person name="Asiegbu F."/>
            <person name="Belbahri L."/>
            <person name="Bouzid O."/>
            <person name="Broberg A."/>
            <person name="Canback B."/>
            <person name="Coutinho P.M."/>
            <person name="Cullen D."/>
            <person name="Dalman K."/>
            <person name="Deflorio G."/>
            <person name="van Diepen L.T."/>
            <person name="Dunand C."/>
            <person name="Duplessis S."/>
            <person name="Durling M."/>
            <person name="Gonthier P."/>
            <person name="Grimwood J."/>
            <person name="Fossdal C.G."/>
            <person name="Hansson D."/>
            <person name="Henrissat B."/>
            <person name="Hietala A."/>
            <person name="Himmelstrand K."/>
            <person name="Hoffmeister D."/>
            <person name="Hogberg N."/>
            <person name="James T.Y."/>
            <person name="Karlsson M."/>
            <person name="Kohler A."/>
            <person name="Kues U."/>
            <person name="Lee Y.H."/>
            <person name="Lin Y.C."/>
            <person name="Lind M."/>
            <person name="Lindquist E."/>
            <person name="Lombard V."/>
            <person name="Lucas S."/>
            <person name="Lunden K."/>
            <person name="Morin E."/>
            <person name="Murat C."/>
            <person name="Park J."/>
            <person name="Raffaello T."/>
            <person name="Rouze P."/>
            <person name="Salamov A."/>
            <person name="Schmutz J."/>
            <person name="Solheim H."/>
            <person name="Stahlberg J."/>
            <person name="Velez H."/>
            <person name="de Vries R.P."/>
            <person name="Wiebenga A."/>
            <person name="Woodward S."/>
            <person name="Yakovlev I."/>
            <person name="Garbelotto M."/>
            <person name="Martin F."/>
            <person name="Grigoriev I.V."/>
            <person name="Stenlid J."/>
        </authorList>
    </citation>
    <scope>NUCLEOTIDE SEQUENCE [LARGE SCALE GENOMIC DNA]</scope>
    <source>
        <strain evidence="1 2">TC 32-1</strain>
    </source>
</reference>
<organism evidence="1 2">
    <name type="scientific">Heterobasidion irregulare (strain TC 32-1)</name>
    <dbReference type="NCBI Taxonomy" id="747525"/>
    <lineage>
        <taxon>Eukaryota</taxon>
        <taxon>Fungi</taxon>
        <taxon>Dikarya</taxon>
        <taxon>Basidiomycota</taxon>
        <taxon>Agaricomycotina</taxon>
        <taxon>Agaricomycetes</taxon>
        <taxon>Russulales</taxon>
        <taxon>Bondarzewiaceae</taxon>
        <taxon>Heterobasidion</taxon>
        <taxon>Heterobasidion annosum species complex</taxon>
    </lineage>
</organism>
<sequence>ASIHIFMDEFSHVLPPVVSLHHFQCFCSTRVSYRGCIMMCFDDESSDVVVFGDAYVAVASGDSVFMCPMSQ</sequence>